<dbReference type="SUPFAM" id="SSF51445">
    <property type="entry name" value="(Trans)glycosidases"/>
    <property type="match status" value="1"/>
</dbReference>
<dbReference type="InterPro" id="IPR000933">
    <property type="entry name" value="Glyco_hydro_29"/>
</dbReference>
<comment type="caution">
    <text evidence="10">The sequence shown here is derived from an EMBL/GenBank/DDBJ whole genome shotgun (WGS) entry which is preliminary data.</text>
</comment>
<evidence type="ECO:0000259" key="9">
    <source>
        <dbReference type="Pfam" id="PF16757"/>
    </source>
</evidence>
<evidence type="ECO:0000256" key="3">
    <source>
        <dbReference type="ARBA" id="ARBA00012662"/>
    </source>
</evidence>
<evidence type="ECO:0000256" key="6">
    <source>
        <dbReference type="ARBA" id="ARBA00023295"/>
    </source>
</evidence>
<accession>A0ABV5H2V7</accession>
<evidence type="ECO:0000256" key="7">
    <source>
        <dbReference type="SAM" id="SignalP"/>
    </source>
</evidence>
<sequence>MLKTKTLSILVCLCWLLNLSACKEASEKKIETITQKEVFDQTSNWILLNKTESIENENIFSWHFNLKHPAEYVIQLVFDDGLATNSETVKIKIEEIEIEEPLRKSYSTYNGRIVSEFKKTIKFNSTGKQILTLETEADFNQVRIIPHYKNEIGSGIHHKEWLKMHESAEKQAALQWFKDAKFGMFIHWGLYSQAGGVWKGVKINQAPFPGPKVAEWLMHAFQIPREEYAELAKTFNPDKSFAQNIAKLAKDAGMKYVVITSKHHDGFALFDSKSSIYDMVDATPYKADAVKELYNACLEIGLDFGVYYSHGNDWNDGGDGNYANVKKVNDSLGIYSHPSGKNLWDPSPNTHAEYFESKSYPQIKELIALLPKLRLIWFDGEGFTTEEQSFKFYKMVYNSNPNILVNRRVGWGFGDYLDAGDNKIPSAKENLKKYWETCGTTNNSWGYKSYDDDWKSTKELLYYFVDIMSKGGNYLLNIGPDGQGHVPEASANGLREMGEWIQLNSEAIYGTSRWEITNEGQEETLLDGTGHRAAKGFQKTFTSKDFWFTAKENKVYAISLVPVVDKILIQSLNKTKGEIINVRVLGSEKKVTWKQTENGLEVNLTGVRSNKNGFVVEASFKIKSDEK</sequence>
<comment type="function">
    <text evidence="1">Alpha-L-fucosidase is responsible for hydrolyzing the alpha-1,6-linked fucose joined to the reducing-end N-acetylglucosamine of the carbohydrate moieties of glycoproteins.</text>
</comment>
<feature type="domain" description="Alpha-L-fucosidase C-terminal" evidence="9">
    <location>
        <begin position="538"/>
        <end position="613"/>
    </location>
</feature>
<keyword evidence="11" id="KW-1185">Reference proteome</keyword>
<proteinExistence type="inferred from homology"/>
<dbReference type="InterPro" id="IPR057739">
    <property type="entry name" value="Glyco_hydro_29_N"/>
</dbReference>
<evidence type="ECO:0000256" key="1">
    <source>
        <dbReference type="ARBA" id="ARBA00004071"/>
    </source>
</evidence>
<dbReference type="EMBL" id="JBHMFA010000015">
    <property type="protein sequence ID" value="MFB9106218.1"/>
    <property type="molecule type" value="Genomic_DNA"/>
</dbReference>
<evidence type="ECO:0000256" key="5">
    <source>
        <dbReference type="ARBA" id="ARBA00022801"/>
    </source>
</evidence>
<dbReference type="EC" id="3.2.1.51" evidence="3"/>
<dbReference type="Gene3D" id="2.60.40.1180">
    <property type="entry name" value="Golgi alpha-mannosidase II"/>
    <property type="match status" value="1"/>
</dbReference>
<gene>
    <name evidence="10" type="ORF">ACFFU1_15040</name>
</gene>
<evidence type="ECO:0000256" key="4">
    <source>
        <dbReference type="ARBA" id="ARBA00022729"/>
    </source>
</evidence>
<evidence type="ECO:0000256" key="2">
    <source>
        <dbReference type="ARBA" id="ARBA00007951"/>
    </source>
</evidence>
<name>A0ABV5H2V7_9FLAO</name>
<keyword evidence="4 7" id="KW-0732">Signal</keyword>
<keyword evidence="5" id="KW-0378">Hydrolase</keyword>
<evidence type="ECO:0000313" key="11">
    <source>
        <dbReference type="Proteomes" id="UP001589590"/>
    </source>
</evidence>
<evidence type="ECO:0000259" key="8">
    <source>
        <dbReference type="Pfam" id="PF01120"/>
    </source>
</evidence>
<reference evidence="10 11" key="1">
    <citation type="submission" date="2024-09" db="EMBL/GenBank/DDBJ databases">
        <authorList>
            <person name="Sun Q."/>
            <person name="Mori K."/>
        </authorList>
    </citation>
    <scope>NUCLEOTIDE SEQUENCE [LARGE SCALE GENOMIC DNA]</scope>
    <source>
        <strain evidence="10 11">CECT 8300</strain>
    </source>
</reference>
<keyword evidence="6" id="KW-0326">Glycosidase</keyword>
<dbReference type="Proteomes" id="UP001589590">
    <property type="component" value="Unassembled WGS sequence"/>
</dbReference>
<dbReference type="Gene3D" id="3.20.20.80">
    <property type="entry name" value="Glycosidases"/>
    <property type="match status" value="1"/>
</dbReference>
<evidence type="ECO:0000313" key="10">
    <source>
        <dbReference type="EMBL" id="MFB9106218.1"/>
    </source>
</evidence>
<feature type="signal peptide" evidence="7">
    <location>
        <begin position="1"/>
        <end position="25"/>
    </location>
</feature>
<dbReference type="SMART" id="SM00812">
    <property type="entry name" value="Alpha_L_fucos"/>
    <property type="match status" value="1"/>
</dbReference>
<dbReference type="InterPro" id="IPR013780">
    <property type="entry name" value="Glyco_hydro_b"/>
</dbReference>
<comment type="similarity">
    <text evidence="2">Belongs to the glycosyl hydrolase 29 family.</text>
</comment>
<dbReference type="PRINTS" id="PR00741">
    <property type="entry name" value="GLHYDRLASE29"/>
</dbReference>
<dbReference type="InterPro" id="IPR017853">
    <property type="entry name" value="GH"/>
</dbReference>
<dbReference type="PANTHER" id="PTHR10030:SF37">
    <property type="entry name" value="ALPHA-L-FUCOSIDASE-RELATED"/>
    <property type="match status" value="1"/>
</dbReference>
<dbReference type="InterPro" id="IPR031919">
    <property type="entry name" value="Fucosidase_C"/>
</dbReference>
<feature type="domain" description="Glycoside hydrolase family 29 N-terminal" evidence="8">
    <location>
        <begin position="158"/>
        <end position="506"/>
    </location>
</feature>
<dbReference type="RefSeq" id="WP_290267775.1">
    <property type="nucleotide sequence ID" value="NZ_JAUFQP010000001.1"/>
</dbReference>
<protein>
    <recommendedName>
        <fullName evidence="3">alpha-L-fucosidase</fullName>
        <ecNumber evidence="3">3.2.1.51</ecNumber>
    </recommendedName>
</protein>
<dbReference type="InterPro" id="IPR016286">
    <property type="entry name" value="FUC_metazoa-typ"/>
</dbReference>
<dbReference type="Pfam" id="PF16757">
    <property type="entry name" value="Fucosidase_C"/>
    <property type="match status" value="1"/>
</dbReference>
<feature type="chain" id="PRO_5047066138" description="alpha-L-fucosidase" evidence="7">
    <location>
        <begin position="26"/>
        <end position="627"/>
    </location>
</feature>
<dbReference type="PANTHER" id="PTHR10030">
    <property type="entry name" value="ALPHA-L-FUCOSIDASE"/>
    <property type="match status" value="1"/>
</dbReference>
<organism evidence="10 11">
    <name type="scientific">Algibacter miyuki</name>
    <dbReference type="NCBI Taxonomy" id="1306933"/>
    <lineage>
        <taxon>Bacteria</taxon>
        <taxon>Pseudomonadati</taxon>
        <taxon>Bacteroidota</taxon>
        <taxon>Flavobacteriia</taxon>
        <taxon>Flavobacteriales</taxon>
        <taxon>Flavobacteriaceae</taxon>
        <taxon>Algibacter</taxon>
    </lineage>
</organism>
<dbReference type="Pfam" id="PF01120">
    <property type="entry name" value="Alpha_L_fucos"/>
    <property type="match status" value="1"/>
</dbReference>